<name>A0ABQ2BRU7_9BACL</name>
<evidence type="ECO:0000256" key="3">
    <source>
        <dbReference type="ARBA" id="ARBA00012737"/>
    </source>
</evidence>
<evidence type="ECO:0000256" key="2">
    <source>
        <dbReference type="ARBA" id="ARBA00005752"/>
    </source>
</evidence>
<dbReference type="Gene3D" id="3.60.20.10">
    <property type="entry name" value="Glutamine Phosphoribosylpyrophosphate, subunit 1, domain 1"/>
    <property type="match status" value="1"/>
</dbReference>
<evidence type="ECO:0000256" key="8">
    <source>
        <dbReference type="ARBA" id="ARBA00048741"/>
    </source>
</evidence>
<comment type="caution">
    <text evidence="10">The sequence shown here is derived from an EMBL/GenBank/DDBJ whole genome shotgun (WGS) entry which is preliminary data.</text>
</comment>
<dbReference type="InterPro" id="IPR029055">
    <property type="entry name" value="Ntn_hydrolases_N"/>
</dbReference>
<keyword evidence="4" id="KW-0547">Nucleotide-binding</keyword>
<dbReference type="PANTHER" id="PTHR43284">
    <property type="entry name" value="ASPARAGINE SYNTHETASE (GLUTAMINE-HYDROLYZING)"/>
    <property type="match status" value="1"/>
</dbReference>
<accession>A0ABQ2BRU7</accession>
<evidence type="ECO:0000256" key="6">
    <source>
        <dbReference type="ARBA" id="ARBA00022888"/>
    </source>
</evidence>
<dbReference type="InterPro" id="IPR033738">
    <property type="entry name" value="AsnB_N"/>
</dbReference>
<dbReference type="InterPro" id="IPR017932">
    <property type="entry name" value="GATase_2_dom"/>
</dbReference>
<protein>
    <recommendedName>
        <fullName evidence="3">asparagine synthase (glutamine-hydrolyzing)</fullName>
        <ecNumber evidence="3">6.3.5.4</ecNumber>
    </recommendedName>
</protein>
<dbReference type="EC" id="6.3.5.4" evidence="3"/>
<dbReference type="PIRSF" id="PIRSF001589">
    <property type="entry name" value="Asn_synthetase_glu-h"/>
    <property type="match status" value="1"/>
</dbReference>
<dbReference type="InterPro" id="IPR001962">
    <property type="entry name" value="Asn_synthase"/>
</dbReference>
<dbReference type="InterPro" id="IPR006426">
    <property type="entry name" value="Asn_synth_AEB"/>
</dbReference>
<sequence length="646" mass="74901">MSAITGIFHCNQEPVSAEHGQTLMQGLAKYPSNDIRTWYNDHIFLGCHAQWITPESVHERLPYRDSQRELVITADAIIDNRDELFQLLQVEPGRRNQMSDSELILLSYQRWKTDAPKYLVGDFAFMIWDERNQKLFGARDFSGSRTLYYLHHRERFAFCTIIEPLLTLPYIQKKLNEQWLAEYLAISAPIDGVDGSITPYENIAQIPPSHSITVTREHITLQRYCTIEASEPLKLKSNEEYVEAFQEVFQQSVDARLRTYRGVGAHLSGGLDSGSVVSFAVKSLSKENKRLQTFSYVPSSDFRDYTANQLMADESPFIQMTVKHVGGIDDHYLDFKGKNSYSDIDSLLETMEMPYKFFENSFWMRGMFEKAQEQDVAVLLSGARGNLSISWGSAYDHYATLMKKLRWVRLLQELHQYSIHTSGARLRSLPIVARVAFPFLDRLLEKGAFNPFPILINQEFANRSQVFNKLSGYGIDRSGWFSTSNIYEQRRRHFQDLFHWNATNTLTTKLSLRHSLWQRDPTNDIRVIRYCLSVPEDQYVQNGLDRALIRRSTEKLLPDTIRLNQRIRGVQGADWVHRMVPHWDSFLDEAQQLSTDSNVLRFMDGAKIKSALLKVKAGVRPELATDSEYRLLMRSLIVYRYMKKFA</sequence>
<dbReference type="Proteomes" id="UP000615455">
    <property type="component" value="Unassembled WGS sequence"/>
</dbReference>
<evidence type="ECO:0000256" key="4">
    <source>
        <dbReference type="ARBA" id="ARBA00022741"/>
    </source>
</evidence>
<evidence type="ECO:0000256" key="1">
    <source>
        <dbReference type="ARBA" id="ARBA00005187"/>
    </source>
</evidence>
<dbReference type="PANTHER" id="PTHR43284:SF1">
    <property type="entry name" value="ASPARAGINE SYNTHETASE"/>
    <property type="match status" value="1"/>
</dbReference>
<dbReference type="RefSeq" id="WP_189009925.1">
    <property type="nucleotide sequence ID" value="NZ_BMHE01000005.1"/>
</dbReference>
<dbReference type="Pfam" id="PF13537">
    <property type="entry name" value="GATase_7"/>
    <property type="match status" value="1"/>
</dbReference>
<evidence type="ECO:0000313" key="10">
    <source>
        <dbReference type="EMBL" id="GGI46100.1"/>
    </source>
</evidence>
<dbReference type="SUPFAM" id="SSF52402">
    <property type="entry name" value="Adenine nucleotide alpha hydrolases-like"/>
    <property type="match status" value="1"/>
</dbReference>
<evidence type="ECO:0000313" key="11">
    <source>
        <dbReference type="Proteomes" id="UP000615455"/>
    </source>
</evidence>
<evidence type="ECO:0000256" key="7">
    <source>
        <dbReference type="ARBA" id="ARBA00022962"/>
    </source>
</evidence>
<comment type="pathway">
    <text evidence="1">Amino-acid biosynthesis; L-asparagine biosynthesis; L-asparagine from L-aspartate (L-Gln route): step 1/1.</text>
</comment>
<keyword evidence="7" id="KW-0315">Glutamine amidotransferase</keyword>
<keyword evidence="6" id="KW-0028">Amino-acid biosynthesis</keyword>
<dbReference type="InterPro" id="IPR051786">
    <property type="entry name" value="ASN_synthetase/amidase"/>
</dbReference>
<reference evidence="11" key="1">
    <citation type="journal article" date="2019" name="Int. J. Syst. Evol. Microbiol.">
        <title>The Global Catalogue of Microorganisms (GCM) 10K type strain sequencing project: providing services to taxonomists for standard genome sequencing and annotation.</title>
        <authorList>
            <consortium name="The Broad Institute Genomics Platform"/>
            <consortium name="The Broad Institute Genome Sequencing Center for Infectious Disease"/>
            <person name="Wu L."/>
            <person name="Ma J."/>
        </authorList>
    </citation>
    <scope>NUCLEOTIDE SEQUENCE [LARGE SCALE GENOMIC DNA]</scope>
    <source>
        <strain evidence="11">CGMCC 1.15043</strain>
    </source>
</reference>
<dbReference type="InterPro" id="IPR014729">
    <property type="entry name" value="Rossmann-like_a/b/a_fold"/>
</dbReference>
<dbReference type="PROSITE" id="PS51278">
    <property type="entry name" value="GATASE_TYPE_2"/>
    <property type="match status" value="1"/>
</dbReference>
<dbReference type="Pfam" id="PF00733">
    <property type="entry name" value="Asn_synthase"/>
    <property type="match status" value="1"/>
</dbReference>
<evidence type="ECO:0000256" key="5">
    <source>
        <dbReference type="ARBA" id="ARBA00022840"/>
    </source>
</evidence>
<dbReference type="SUPFAM" id="SSF56235">
    <property type="entry name" value="N-terminal nucleophile aminohydrolases (Ntn hydrolases)"/>
    <property type="match status" value="1"/>
</dbReference>
<evidence type="ECO:0000259" key="9">
    <source>
        <dbReference type="PROSITE" id="PS51278"/>
    </source>
</evidence>
<comment type="catalytic activity">
    <reaction evidence="8">
        <text>L-aspartate + L-glutamine + ATP + H2O = L-asparagine + L-glutamate + AMP + diphosphate + H(+)</text>
        <dbReference type="Rhea" id="RHEA:12228"/>
        <dbReference type="ChEBI" id="CHEBI:15377"/>
        <dbReference type="ChEBI" id="CHEBI:15378"/>
        <dbReference type="ChEBI" id="CHEBI:29985"/>
        <dbReference type="ChEBI" id="CHEBI:29991"/>
        <dbReference type="ChEBI" id="CHEBI:30616"/>
        <dbReference type="ChEBI" id="CHEBI:33019"/>
        <dbReference type="ChEBI" id="CHEBI:58048"/>
        <dbReference type="ChEBI" id="CHEBI:58359"/>
        <dbReference type="ChEBI" id="CHEBI:456215"/>
        <dbReference type="EC" id="6.3.5.4"/>
    </reaction>
</comment>
<dbReference type="CDD" id="cd00712">
    <property type="entry name" value="AsnB"/>
    <property type="match status" value="1"/>
</dbReference>
<feature type="domain" description="Glutamine amidotransferase type-2" evidence="9">
    <location>
        <begin position="1"/>
        <end position="217"/>
    </location>
</feature>
<keyword evidence="11" id="KW-1185">Reference proteome</keyword>
<gene>
    <name evidence="10" type="ORF">GCM10008018_15430</name>
</gene>
<keyword evidence="5" id="KW-0067">ATP-binding</keyword>
<proteinExistence type="inferred from homology"/>
<comment type="similarity">
    <text evidence="2">Belongs to the asparagine synthetase family.</text>
</comment>
<keyword evidence="6" id="KW-0061">Asparagine biosynthesis</keyword>
<organism evidence="10 11">
    <name type="scientific">Paenibacillus marchantiophytorum</name>
    <dbReference type="NCBI Taxonomy" id="1619310"/>
    <lineage>
        <taxon>Bacteria</taxon>
        <taxon>Bacillati</taxon>
        <taxon>Bacillota</taxon>
        <taxon>Bacilli</taxon>
        <taxon>Bacillales</taxon>
        <taxon>Paenibacillaceae</taxon>
        <taxon>Paenibacillus</taxon>
    </lineage>
</organism>
<dbReference type="EMBL" id="BMHE01000005">
    <property type="protein sequence ID" value="GGI46100.1"/>
    <property type="molecule type" value="Genomic_DNA"/>
</dbReference>
<dbReference type="Gene3D" id="3.40.50.620">
    <property type="entry name" value="HUPs"/>
    <property type="match status" value="2"/>
</dbReference>